<feature type="signal peptide" evidence="2">
    <location>
        <begin position="1"/>
        <end position="20"/>
    </location>
</feature>
<proteinExistence type="predicted"/>
<accession>A0A3M7GHH4</accession>
<dbReference type="VEuPathDB" id="FungiDB:BTJ68_10053"/>
<dbReference type="PROSITE" id="PS51257">
    <property type="entry name" value="PROKAR_LIPOPROTEIN"/>
    <property type="match status" value="1"/>
</dbReference>
<dbReference type="GO" id="GO:0046872">
    <property type="term" value="F:metal ion binding"/>
    <property type="evidence" value="ECO:0007669"/>
    <property type="project" value="UniProtKB-KW"/>
</dbReference>
<dbReference type="AlphaFoldDB" id="A0A3M7GHH4"/>
<dbReference type="InterPro" id="IPR051610">
    <property type="entry name" value="GPI/OXD"/>
</dbReference>
<evidence type="ECO:0000313" key="5">
    <source>
        <dbReference type="Proteomes" id="UP000269539"/>
    </source>
</evidence>
<reference evidence="4 5" key="1">
    <citation type="journal article" date="2018" name="BMC Genomics">
        <title>Genomic evidence for intraspecific hybridization in a clonal and extremely halotolerant yeast.</title>
        <authorList>
            <person name="Gostincar C."/>
            <person name="Stajich J.E."/>
            <person name="Zupancic J."/>
            <person name="Zalar P."/>
            <person name="Gunde-Cimerman N."/>
        </authorList>
    </citation>
    <scope>NUCLEOTIDE SEQUENCE [LARGE SCALE GENOMIC DNA]</scope>
    <source>
        <strain evidence="4 5">EXF-10513</strain>
    </source>
</reference>
<evidence type="ECO:0000256" key="2">
    <source>
        <dbReference type="SAM" id="SignalP"/>
    </source>
</evidence>
<dbReference type="InterPro" id="IPR014710">
    <property type="entry name" value="RmlC-like_jellyroll"/>
</dbReference>
<feature type="chain" id="PRO_5018093031" description="Cupin type-2 domain-containing protein" evidence="2">
    <location>
        <begin position="21"/>
        <end position="160"/>
    </location>
</feature>
<protein>
    <recommendedName>
        <fullName evidence="3">Cupin type-2 domain-containing protein</fullName>
    </recommendedName>
</protein>
<keyword evidence="1" id="KW-0479">Metal-binding</keyword>
<sequence length="160" mass="17345">MGFTMQKLGMMSLLPTHLAAACIHYNKPTIVTKEDRIAQPVESFAPDSGLGDTTWKTLISAPDTPTYNITTGIATCEPGGSCLEPHTHEPPEVYFITKGKALMTIGGKEMNVSAGDTIFIPGNVEHGIRVPSDDDNGSLGNMEWFYVYALDGFSQVEYVN</sequence>
<dbReference type="Pfam" id="PF07883">
    <property type="entry name" value="Cupin_2"/>
    <property type="match status" value="1"/>
</dbReference>
<evidence type="ECO:0000256" key="1">
    <source>
        <dbReference type="ARBA" id="ARBA00022723"/>
    </source>
</evidence>
<dbReference type="SUPFAM" id="SSF51182">
    <property type="entry name" value="RmlC-like cupins"/>
    <property type="match status" value="1"/>
</dbReference>
<dbReference type="PANTHER" id="PTHR35848:SF6">
    <property type="entry name" value="CUPIN TYPE-2 DOMAIN-CONTAINING PROTEIN"/>
    <property type="match status" value="1"/>
</dbReference>
<keyword evidence="2" id="KW-0732">Signal</keyword>
<name>A0A3M7GHH4_HORWE</name>
<dbReference type="InterPro" id="IPR013096">
    <property type="entry name" value="Cupin_2"/>
</dbReference>
<evidence type="ECO:0000259" key="3">
    <source>
        <dbReference type="Pfam" id="PF07883"/>
    </source>
</evidence>
<organism evidence="4 5">
    <name type="scientific">Hortaea werneckii</name>
    <name type="common">Black yeast</name>
    <name type="synonym">Cladosporium werneckii</name>
    <dbReference type="NCBI Taxonomy" id="91943"/>
    <lineage>
        <taxon>Eukaryota</taxon>
        <taxon>Fungi</taxon>
        <taxon>Dikarya</taxon>
        <taxon>Ascomycota</taxon>
        <taxon>Pezizomycotina</taxon>
        <taxon>Dothideomycetes</taxon>
        <taxon>Dothideomycetidae</taxon>
        <taxon>Mycosphaerellales</taxon>
        <taxon>Teratosphaeriaceae</taxon>
        <taxon>Hortaea</taxon>
    </lineage>
</organism>
<dbReference type="EMBL" id="QWIO01000292">
    <property type="protein sequence ID" value="RMZ00671.1"/>
    <property type="molecule type" value="Genomic_DNA"/>
</dbReference>
<dbReference type="InterPro" id="IPR011051">
    <property type="entry name" value="RmlC_Cupin_sf"/>
</dbReference>
<dbReference type="Gene3D" id="2.60.120.10">
    <property type="entry name" value="Jelly Rolls"/>
    <property type="match status" value="1"/>
</dbReference>
<evidence type="ECO:0000313" key="4">
    <source>
        <dbReference type="EMBL" id="RMZ00671.1"/>
    </source>
</evidence>
<comment type="caution">
    <text evidence="4">The sequence shown here is derived from an EMBL/GenBank/DDBJ whole genome shotgun (WGS) entry which is preliminary data.</text>
</comment>
<gene>
    <name evidence="4" type="ORF">D0864_03666</name>
</gene>
<dbReference type="Proteomes" id="UP000269539">
    <property type="component" value="Unassembled WGS sequence"/>
</dbReference>
<dbReference type="PANTHER" id="PTHR35848">
    <property type="entry name" value="OXALATE-BINDING PROTEIN"/>
    <property type="match status" value="1"/>
</dbReference>
<feature type="domain" description="Cupin type-2" evidence="3">
    <location>
        <begin position="74"/>
        <end position="134"/>
    </location>
</feature>